<keyword evidence="2" id="KW-1185">Reference proteome</keyword>
<gene>
    <name evidence="1" type="ORF">QLQ22_10015</name>
</gene>
<proteinExistence type="predicted"/>
<evidence type="ECO:0000313" key="2">
    <source>
        <dbReference type="Proteomes" id="UP001226091"/>
    </source>
</evidence>
<sequence>MTKFSKAISAAAAIFIGSVVLSGCSGSSPEEEMYSALEKVVSLEDTFEEQQKPLIELEKEENDLYEEIISLGMKEYDKIVSLSKEAAAVVEEREKRLEDERQSILDSKEEFKNIAALSNELKEDGAKDKADKLQGLMQNRYDSYDALYASYKEAIVLDKELYQMFQKKDLKLEELEAKITEINSTYEKVLAENKKFNDYTEQYNQAKMDFYKEAEIEVEQPEENASKS</sequence>
<dbReference type="EMBL" id="CP126116">
    <property type="protein sequence ID" value="WHZ59637.1"/>
    <property type="molecule type" value="Genomic_DNA"/>
</dbReference>
<accession>A0ACD4RGX4</accession>
<organism evidence="1 2">
    <name type="scientific">Metabacillus hrfriensis</name>
    <dbReference type="NCBI Taxonomy" id="3048891"/>
    <lineage>
        <taxon>Bacteria</taxon>
        <taxon>Bacillati</taxon>
        <taxon>Bacillota</taxon>
        <taxon>Bacilli</taxon>
        <taxon>Bacillales</taxon>
        <taxon>Bacillaceae</taxon>
        <taxon>Metabacillus</taxon>
    </lineage>
</organism>
<evidence type="ECO:0000313" key="1">
    <source>
        <dbReference type="EMBL" id="WHZ59637.1"/>
    </source>
</evidence>
<reference evidence="2" key="1">
    <citation type="journal article" date="2025" name="Aquaculture">
        <title>Assessment of the bioflocculant production and safety properties of Metabacillus hrfriensis sp. nov. based on phenotypic and whole-genome sequencing analysis.</title>
        <authorList>
            <person name="Zhang R."/>
            <person name="Zhao Z."/>
            <person name="Luo L."/>
            <person name="Wang S."/>
            <person name="Guo K."/>
            <person name="Xu W."/>
        </authorList>
    </citation>
    <scope>NUCLEOTIDE SEQUENCE [LARGE SCALE GENOMIC DNA]</scope>
    <source>
        <strain evidence="2">CT-WN-B3</strain>
    </source>
</reference>
<name>A0ACD4RGX4_9BACI</name>
<protein>
    <submittedName>
        <fullName evidence="1">YkyA family protein</fullName>
    </submittedName>
</protein>
<dbReference type="Proteomes" id="UP001226091">
    <property type="component" value="Chromosome"/>
</dbReference>